<comment type="similarity">
    <text evidence="1">Belongs to the CWC26 family.</text>
</comment>
<reference evidence="2" key="1">
    <citation type="submission" date="2022-10" db="EMBL/GenBank/DDBJ databases">
        <title>Adaptive evolution leads to modifications in subtelomeric GC content in a zoonotic Cryptosporidium species.</title>
        <authorList>
            <person name="Li J."/>
            <person name="Feng Y."/>
            <person name="Xiao L."/>
        </authorList>
    </citation>
    <scope>NUCLEOTIDE SEQUENCE</scope>
    <source>
        <strain evidence="2">33844</strain>
    </source>
</reference>
<dbReference type="GO" id="GO:0005684">
    <property type="term" value="C:U2-type spliceosomal complex"/>
    <property type="evidence" value="ECO:0007669"/>
    <property type="project" value="TreeGrafter"/>
</dbReference>
<protein>
    <submittedName>
        <fullName evidence="2">Uncharacterized protein</fullName>
    </submittedName>
</protein>
<dbReference type="PANTHER" id="PTHR31809">
    <property type="entry name" value="BUD13 HOMOLOG"/>
    <property type="match status" value="1"/>
</dbReference>
<dbReference type="InterPro" id="IPR018609">
    <property type="entry name" value="Bud13"/>
</dbReference>
<dbReference type="GO" id="GO:0003723">
    <property type="term" value="F:RNA binding"/>
    <property type="evidence" value="ECO:0007669"/>
    <property type="project" value="TreeGrafter"/>
</dbReference>
<dbReference type="PANTHER" id="PTHR31809:SF0">
    <property type="entry name" value="BUD13 HOMOLOG"/>
    <property type="match status" value="1"/>
</dbReference>
<dbReference type="GO" id="GO:0070274">
    <property type="term" value="C:RES complex"/>
    <property type="evidence" value="ECO:0007669"/>
    <property type="project" value="TreeGrafter"/>
</dbReference>
<dbReference type="OrthoDB" id="6022at2759"/>
<accession>A0A9D5DPT9</accession>
<comment type="caution">
    <text evidence="2">The sequence shown here is derived from an EMBL/GenBank/DDBJ whole genome shotgun (WGS) entry which is preliminary data.</text>
</comment>
<evidence type="ECO:0000256" key="1">
    <source>
        <dbReference type="ARBA" id="ARBA00011069"/>
    </source>
</evidence>
<dbReference type="Proteomes" id="UP001067231">
    <property type="component" value="Unassembled WGS sequence"/>
</dbReference>
<dbReference type="EMBL" id="JAPCXC010000015">
    <property type="protein sequence ID" value="KAJ1611463.1"/>
    <property type="molecule type" value="Genomic_DNA"/>
</dbReference>
<dbReference type="Pfam" id="PF09736">
    <property type="entry name" value="Bud13"/>
    <property type="match status" value="1"/>
</dbReference>
<proteinExistence type="inferred from homology"/>
<dbReference type="InterPro" id="IPR051112">
    <property type="entry name" value="CWC26_splicing_factor"/>
</dbReference>
<organism evidence="2">
    <name type="scientific">Cryptosporidium canis</name>
    <dbReference type="NCBI Taxonomy" id="195482"/>
    <lineage>
        <taxon>Eukaryota</taxon>
        <taxon>Sar</taxon>
        <taxon>Alveolata</taxon>
        <taxon>Apicomplexa</taxon>
        <taxon>Conoidasida</taxon>
        <taxon>Coccidia</taxon>
        <taxon>Eucoccidiorida</taxon>
        <taxon>Eimeriorina</taxon>
        <taxon>Cryptosporidiidae</taxon>
        <taxon>Cryptosporidium</taxon>
    </lineage>
</organism>
<dbReference type="AlphaFoldDB" id="A0A9D5DPT9"/>
<dbReference type="GO" id="GO:0000398">
    <property type="term" value="P:mRNA splicing, via spliceosome"/>
    <property type="evidence" value="ECO:0007669"/>
    <property type="project" value="TreeGrafter"/>
</dbReference>
<sequence length="175" mass="21238">MDSNVVYRDELGNIIDRDLWYKKKIVGRKKFKRTESDRNKFKEDPEFTKYKRGVIQFEEIKRNAEKFESLTNDEVIDGGRYYISKSYDDELRRKDIWDDPIKFIDLNNDSLGYSNLRSRFVDFKARKLKCKFITDQNRFSIESGYRWDGVIRGNGFEEKYLNEKYMKNNTQHFID</sequence>
<evidence type="ECO:0000313" key="2">
    <source>
        <dbReference type="EMBL" id="KAJ1611463.1"/>
    </source>
</evidence>
<gene>
    <name evidence="2" type="ORF">OJ253_878</name>
</gene>
<name>A0A9D5DPT9_9CRYT</name>